<dbReference type="InterPro" id="IPR058240">
    <property type="entry name" value="rSAM_sf"/>
</dbReference>
<gene>
    <name evidence="6" type="ORF">JN12_01727</name>
</gene>
<dbReference type="GO" id="GO:0046872">
    <property type="term" value="F:metal ion binding"/>
    <property type="evidence" value="ECO:0007669"/>
    <property type="project" value="UniProtKB-KW"/>
</dbReference>
<dbReference type="Gene3D" id="1.10.150.320">
    <property type="entry name" value="Photosystem II 12 kDa extrinsic protein"/>
    <property type="match status" value="1"/>
</dbReference>
<dbReference type="InterPro" id="IPR051675">
    <property type="entry name" value="Endo/Exo/Phosphatase_dom_1"/>
</dbReference>
<evidence type="ECO:0000256" key="1">
    <source>
        <dbReference type="ARBA" id="ARBA00001966"/>
    </source>
</evidence>
<dbReference type="SUPFAM" id="SSF102114">
    <property type="entry name" value="Radical SAM enzymes"/>
    <property type="match status" value="1"/>
</dbReference>
<dbReference type="GO" id="GO:0003824">
    <property type="term" value="F:catalytic activity"/>
    <property type="evidence" value="ECO:0007669"/>
    <property type="project" value="InterPro"/>
</dbReference>
<dbReference type="InterPro" id="IPR007197">
    <property type="entry name" value="rSAM"/>
</dbReference>
<dbReference type="Gene3D" id="3.20.20.70">
    <property type="entry name" value="Aldolase class I"/>
    <property type="match status" value="1"/>
</dbReference>
<dbReference type="PANTHER" id="PTHR21180:SF9">
    <property type="entry name" value="TYPE II SECRETION SYSTEM PROTEIN K"/>
    <property type="match status" value="1"/>
</dbReference>
<dbReference type="SFLD" id="SFLDS00029">
    <property type="entry name" value="Radical_SAM"/>
    <property type="match status" value="1"/>
</dbReference>
<dbReference type="EMBL" id="VLLN01000009">
    <property type="protein sequence ID" value="TWJ19314.1"/>
    <property type="molecule type" value="Genomic_DNA"/>
</dbReference>
<dbReference type="RefSeq" id="WP_145021294.1">
    <property type="nucleotide sequence ID" value="NZ_VLLN01000009.1"/>
</dbReference>
<dbReference type="GO" id="GO:0051536">
    <property type="term" value="F:iron-sulfur cluster binding"/>
    <property type="evidence" value="ECO:0007669"/>
    <property type="project" value="UniProtKB-KW"/>
</dbReference>
<keyword evidence="2" id="KW-0949">S-adenosyl-L-methionine</keyword>
<evidence type="ECO:0000256" key="3">
    <source>
        <dbReference type="ARBA" id="ARBA00022723"/>
    </source>
</evidence>
<dbReference type="SFLD" id="SFLDG01102">
    <property type="entry name" value="Uncharacterised_Radical_SAM_Su"/>
    <property type="match status" value="1"/>
</dbReference>
<evidence type="ECO:0000256" key="4">
    <source>
        <dbReference type="ARBA" id="ARBA00023004"/>
    </source>
</evidence>
<protein>
    <submittedName>
        <fullName evidence="6">Putative DNA modification/repair radical SAM protein</fullName>
    </submittedName>
</protein>
<comment type="cofactor">
    <cofactor evidence="1">
        <name>[4Fe-4S] cluster</name>
        <dbReference type="ChEBI" id="CHEBI:49883"/>
    </cofactor>
</comment>
<keyword evidence="7" id="KW-1185">Reference proteome</keyword>
<keyword evidence="5" id="KW-0411">Iron-sulfur</keyword>
<accession>A0A562VNJ1</accession>
<dbReference type="OrthoDB" id="9801154at2"/>
<keyword evidence="4" id="KW-0408">Iron</keyword>
<dbReference type="PANTHER" id="PTHR21180">
    <property type="entry name" value="ENDONUCLEASE/EXONUCLEASE/PHOSPHATASE FAMILY DOMAIN-CONTAINING PROTEIN 1"/>
    <property type="match status" value="1"/>
</dbReference>
<name>A0A562VNJ1_9BACT</name>
<dbReference type="Proteomes" id="UP000319449">
    <property type="component" value="Unassembled WGS sequence"/>
</dbReference>
<evidence type="ECO:0000313" key="7">
    <source>
        <dbReference type="Proteomes" id="UP000319449"/>
    </source>
</evidence>
<dbReference type="SUPFAM" id="SSF47781">
    <property type="entry name" value="RuvA domain 2-like"/>
    <property type="match status" value="1"/>
</dbReference>
<dbReference type="NCBIfam" id="TIGR03916">
    <property type="entry name" value="rSAM_link_UDG"/>
    <property type="match status" value="1"/>
</dbReference>
<proteinExistence type="predicted"/>
<dbReference type="InterPro" id="IPR010994">
    <property type="entry name" value="RuvA_2-like"/>
</dbReference>
<organism evidence="6 7">
    <name type="scientific">Geobacter argillaceus</name>
    <dbReference type="NCBI Taxonomy" id="345631"/>
    <lineage>
        <taxon>Bacteria</taxon>
        <taxon>Pseudomonadati</taxon>
        <taxon>Thermodesulfobacteriota</taxon>
        <taxon>Desulfuromonadia</taxon>
        <taxon>Geobacterales</taxon>
        <taxon>Geobacteraceae</taxon>
        <taxon>Geobacter</taxon>
    </lineage>
</organism>
<sequence>MATNLMDKLKILADGAKYDVSCASSGSFRRNRDGIGNAASCGICHSWTSDGRCVSLLKLLMTNSCIYDCAYCVNRRSNDTRRVLLTPAEVAELTIGFYRRNYIEGLFLSTGVVRSPDYTMEMLIEAVRTLREQYRFNGYIHLKLVPGADPLLVQRAGLLADRVSVNLELPTREGLALLAPDKSRDAVVGPMRQVNSLITVNRAERKESRKVPRFAPAGQSTQLIVGATRETDLQIVTLSERLYQRLELKRVYYSAFIPVMTDTRLPAMPHSPLRREHRLYQADWLLRYYGFSAIELLSQETPNLESDLDPKTGWALRHLELFPVEINRADYEVLLRVPGIGVRSAQRIVRARRQGHLGMDDLAKLGVVLKRARYFITARGRYAGECAIESTLLRSRLLEGPRKKGGVQMALPFAETRASDETASLISGEL</sequence>
<reference evidence="6 7" key="1">
    <citation type="submission" date="2019-07" db="EMBL/GenBank/DDBJ databases">
        <title>Genomic Encyclopedia of Archaeal and Bacterial Type Strains, Phase II (KMG-II): from individual species to whole genera.</title>
        <authorList>
            <person name="Goeker M."/>
        </authorList>
    </citation>
    <scope>NUCLEOTIDE SEQUENCE [LARGE SCALE GENOMIC DNA]</scope>
    <source>
        <strain evidence="6 7">ATCC BAA-1139</strain>
    </source>
</reference>
<dbReference type="InterPro" id="IPR013785">
    <property type="entry name" value="Aldolase_TIM"/>
</dbReference>
<evidence type="ECO:0000256" key="5">
    <source>
        <dbReference type="ARBA" id="ARBA00023014"/>
    </source>
</evidence>
<comment type="caution">
    <text evidence="6">The sequence shown here is derived from an EMBL/GenBank/DDBJ whole genome shotgun (WGS) entry which is preliminary data.</text>
</comment>
<dbReference type="InterPro" id="IPR023874">
    <property type="entry name" value="DNA_rSAM_put"/>
</dbReference>
<keyword evidence="3" id="KW-0479">Metal-binding</keyword>
<dbReference type="AlphaFoldDB" id="A0A562VNJ1"/>
<evidence type="ECO:0000256" key="2">
    <source>
        <dbReference type="ARBA" id="ARBA00022691"/>
    </source>
</evidence>
<evidence type="ECO:0000313" key="6">
    <source>
        <dbReference type="EMBL" id="TWJ19314.1"/>
    </source>
</evidence>